<dbReference type="AlphaFoldDB" id="A0A6A6J4C6"/>
<evidence type="ECO:0000313" key="3">
    <source>
        <dbReference type="EMBL" id="KAF2256720.1"/>
    </source>
</evidence>
<dbReference type="GeneID" id="54585863"/>
<dbReference type="OrthoDB" id="4582561at2759"/>
<feature type="transmembrane region" description="Helical" evidence="2">
    <location>
        <begin position="302"/>
        <end position="326"/>
    </location>
</feature>
<feature type="transmembrane region" description="Helical" evidence="2">
    <location>
        <begin position="228"/>
        <end position="246"/>
    </location>
</feature>
<protein>
    <submittedName>
        <fullName evidence="3">Uncharacterized protein</fullName>
    </submittedName>
</protein>
<keyword evidence="2" id="KW-0812">Transmembrane</keyword>
<feature type="transmembrane region" description="Helical" evidence="2">
    <location>
        <begin position="159"/>
        <end position="180"/>
    </location>
</feature>
<keyword evidence="2" id="KW-0472">Membrane</keyword>
<name>A0A6A6J4C6_9PLEO</name>
<accession>A0A6A6J4C6</accession>
<feature type="transmembrane region" description="Helical" evidence="2">
    <location>
        <begin position="347"/>
        <end position="368"/>
    </location>
</feature>
<keyword evidence="4" id="KW-1185">Reference proteome</keyword>
<feature type="region of interest" description="Disordered" evidence="1">
    <location>
        <begin position="436"/>
        <end position="483"/>
    </location>
</feature>
<gene>
    <name evidence="3" type="ORF">BU26DRAFT_558162</name>
</gene>
<evidence type="ECO:0000256" key="1">
    <source>
        <dbReference type="SAM" id="MobiDB-lite"/>
    </source>
</evidence>
<feature type="compositionally biased region" description="Polar residues" evidence="1">
    <location>
        <begin position="465"/>
        <end position="483"/>
    </location>
</feature>
<feature type="transmembrane region" description="Helical" evidence="2">
    <location>
        <begin position="192"/>
        <end position="216"/>
    </location>
</feature>
<sequence length="483" mass="54755">MELAQSASWVPPDTSHLQFHDCDVVATWSMAFFMSLDLPAQMTIYLVQDAFTEYWDENNITHPDPANEILPWAVDSGEPVFLQALSYTNDECKSDFCRLLPWAGNADLAGRGMVVNYCIQAVFVTLYIAVHMAARFGWRPRSRSIAHRVLTAVQESTRPFLDSALLFCVAVHFAAMFTFVRGRVDDDSPTPTTGAVVSVFIALYTIFPPLALHSCAAEHLRRKHGRRYIWSFVGALTVIMSGLYYSDPQSPWRRQWADWDNLSAYLSADETEIDRLLEEDPDHQLKWESFCVTKLGADRANWAFTIMLGIITILVLLDLIIVANALRIPFLRSERRPILRSVWRYRWVLSAFFALQAMWVCLGIFFWFRNELNKHAGQENKDRQWTFGQILAVATWAPVIMEFYVLWRDGAEKGLTGLLSDRYVVLSGDVVQHNEKDVDASPQPDLEGQGDVQARGSGSFDYGPLQQQGDPMGSDSSIGTSRD</sequence>
<evidence type="ECO:0000256" key="2">
    <source>
        <dbReference type="SAM" id="Phobius"/>
    </source>
</evidence>
<feature type="transmembrane region" description="Helical" evidence="2">
    <location>
        <begin position="114"/>
        <end position="138"/>
    </location>
</feature>
<feature type="transmembrane region" description="Helical" evidence="2">
    <location>
        <begin position="388"/>
        <end position="407"/>
    </location>
</feature>
<proteinExistence type="predicted"/>
<dbReference type="EMBL" id="ML987189">
    <property type="protein sequence ID" value="KAF2256720.1"/>
    <property type="molecule type" value="Genomic_DNA"/>
</dbReference>
<dbReference type="RefSeq" id="XP_033691724.1">
    <property type="nucleotide sequence ID" value="XM_033832533.1"/>
</dbReference>
<organism evidence="3 4">
    <name type="scientific">Trematosphaeria pertusa</name>
    <dbReference type="NCBI Taxonomy" id="390896"/>
    <lineage>
        <taxon>Eukaryota</taxon>
        <taxon>Fungi</taxon>
        <taxon>Dikarya</taxon>
        <taxon>Ascomycota</taxon>
        <taxon>Pezizomycotina</taxon>
        <taxon>Dothideomycetes</taxon>
        <taxon>Pleosporomycetidae</taxon>
        <taxon>Pleosporales</taxon>
        <taxon>Massarineae</taxon>
        <taxon>Trematosphaeriaceae</taxon>
        <taxon>Trematosphaeria</taxon>
    </lineage>
</organism>
<keyword evidence="2" id="KW-1133">Transmembrane helix</keyword>
<reference evidence="3" key="1">
    <citation type="journal article" date="2020" name="Stud. Mycol.">
        <title>101 Dothideomycetes genomes: a test case for predicting lifestyles and emergence of pathogens.</title>
        <authorList>
            <person name="Haridas S."/>
            <person name="Albert R."/>
            <person name="Binder M."/>
            <person name="Bloem J."/>
            <person name="Labutti K."/>
            <person name="Salamov A."/>
            <person name="Andreopoulos B."/>
            <person name="Baker S."/>
            <person name="Barry K."/>
            <person name="Bills G."/>
            <person name="Bluhm B."/>
            <person name="Cannon C."/>
            <person name="Castanera R."/>
            <person name="Culley D."/>
            <person name="Daum C."/>
            <person name="Ezra D."/>
            <person name="Gonzalez J."/>
            <person name="Henrissat B."/>
            <person name="Kuo A."/>
            <person name="Liang C."/>
            <person name="Lipzen A."/>
            <person name="Lutzoni F."/>
            <person name="Magnuson J."/>
            <person name="Mondo S."/>
            <person name="Nolan M."/>
            <person name="Ohm R."/>
            <person name="Pangilinan J."/>
            <person name="Park H.-J."/>
            <person name="Ramirez L."/>
            <person name="Alfaro M."/>
            <person name="Sun H."/>
            <person name="Tritt A."/>
            <person name="Yoshinaga Y."/>
            <person name="Zwiers L.-H."/>
            <person name="Turgeon B."/>
            <person name="Goodwin S."/>
            <person name="Spatafora J."/>
            <person name="Crous P."/>
            <person name="Grigoriev I."/>
        </authorList>
    </citation>
    <scope>NUCLEOTIDE SEQUENCE</scope>
    <source>
        <strain evidence="3">CBS 122368</strain>
    </source>
</reference>
<evidence type="ECO:0000313" key="4">
    <source>
        <dbReference type="Proteomes" id="UP000800094"/>
    </source>
</evidence>
<dbReference type="Proteomes" id="UP000800094">
    <property type="component" value="Unassembled WGS sequence"/>
</dbReference>